<dbReference type="GO" id="GO:0016301">
    <property type="term" value="F:kinase activity"/>
    <property type="evidence" value="ECO:0007669"/>
    <property type="project" value="UniProtKB-KW"/>
</dbReference>
<evidence type="ECO:0000313" key="10">
    <source>
        <dbReference type="EMBL" id="BCZ46599.1"/>
    </source>
</evidence>
<dbReference type="PANTHER" id="PTHR45453">
    <property type="entry name" value="PHOSPHATE REGULON SENSOR PROTEIN PHOR"/>
    <property type="match status" value="1"/>
</dbReference>
<dbReference type="CDD" id="cd00075">
    <property type="entry name" value="HATPase"/>
    <property type="match status" value="1"/>
</dbReference>
<evidence type="ECO:0000256" key="6">
    <source>
        <dbReference type="ARBA" id="ARBA00022777"/>
    </source>
</evidence>
<evidence type="ECO:0000256" key="3">
    <source>
        <dbReference type="ARBA" id="ARBA00012438"/>
    </source>
</evidence>
<dbReference type="InterPro" id="IPR036097">
    <property type="entry name" value="HisK_dim/P_sf"/>
</dbReference>
<evidence type="ECO:0000256" key="5">
    <source>
        <dbReference type="ARBA" id="ARBA00022679"/>
    </source>
</evidence>
<keyword evidence="4" id="KW-0597">Phosphoprotein</keyword>
<dbReference type="CDD" id="cd00082">
    <property type="entry name" value="HisKA"/>
    <property type="match status" value="1"/>
</dbReference>
<dbReference type="SUPFAM" id="SSF55874">
    <property type="entry name" value="ATPase domain of HSP90 chaperone/DNA topoisomerase II/histidine kinase"/>
    <property type="match status" value="1"/>
</dbReference>
<evidence type="ECO:0000259" key="9">
    <source>
        <dbReference type="PROSITE" id="PS50109"/>
    </source>
</evidence>
<keyword evidence="7" id="KW-0902">Two-component regulatory system</keyword>
<keyword evidence="5" id="KW-0808">Transferase</keyword>
<proteinExistence type="predicted"/>
<dbReference type="Gene3D" id="1.10.287.130">
    <property type="match status" value="1"/>
</dbReference>
<dbReference type="PRINTS" id="PR01780">
    <property type="entry name" value="LANTIREGPROT"/>
</dbReference>
<dbReference type="RefSeq" id="WP_224038073.1">
    <property type="nucleotide sequence ID" value="NZ_AP024849.1"/>
</dbReference>
<dbReference type="InterPro" id="IPR003661">
    <property type="entry name" value="HisK_dim/P_dom"/>
</dbReference>
<sequence length="299" mass="34612">MQNLITIILSILLCINFTLLILRRNEIKLITKKLKIINNNDTNELLRISYPNSNIEDLLLEINYTLKLNKEIQCKSKEMDLELRQAIANISHDLRTPLTSIMGYIQLLNDKSISKDEHAEYLLIIEKRSSALKDLISSFYDLSRLQANEYTIDIEKINLQSILCELIATYYEDFNNKNLEPEINIDENAPLIYGDKNAVIRIFTNLIQNILKHAEGNLEISLKLEGKYIITEFSNKAVELSEEDAKKVFERFFTADRMRSGQNTGLGLAITKILVEKQGHEIEAVKRNDNLIIRIKWKI</sequence>
<dbReference type="Pfam" id="PF00512">
    <property type="entry name" value="HisKA"/>
    <property type="match status" value="1"/>
</dbReference>
<evidence type="ECO:0000313" key="11">
    <source>
        <dbReference type="Proteomes" id="UP000824633"/>
    </source>
</evidence>
<dbReference type="SMART" id="SM00387">
    <property type="entry name" value="HATPase_c"/>
    <property type="match status" value="1"/>
</dbReference>
<dbReference type="EC" id="2.7.13.3" evidence="3"/>
<dbReference type="SMART" id="SM00388">
    <property type="entry name" value="HisKA"/>
    <property type="match status" value="1"/>
</dbReference>
<reference evidence="11" key="1">
    <citation type="submission" date="2021-07" db="EMBL/GenBank/DDBJ databases">
        <title>Complete genome sequencing of a Clostridium isolate.</title>
        <authorList>
            <person name="Ueki A."/>
            <person name="Tonouchi A."/>
        </authorList>
    </citation>
    <scope>NUCLEOTIDE SEQUENCE [LARGE SCALE GENOMIC DNA]</scope>
    <source>
        <strain evidence="11">C5S11</strain>
    </source>
</reference>
<evidence type="ECO:0000256" key="7">
    <source>
        <dbReference type="ARBA" id="ARBA00023012"/>
    </source>
</evidence>
<dbReference type="Proteomes" id="UP000824633">
    <property type="component" value="Chromosome"/>
</dbReference>
<dbReference type="InterPro" id="IPR050351">
    <property type="entry name" value="BphY/WalK/GraS-like"/>
</dbReference>
<dbReference type="Gene3D" id="3.30.565.10">
    <property type="entry name" value="Histidine kinase-like ATPase, C-terminal domain"/>
    <property type="match status" value="1"/>
</dbReference>
<protein>
    <recommendedName>
        <fullName evidence="3">histidine kinase</fullName>
        <ecNumber evidence="3">2.7.13.3</ecNumber>
    </recommendedName>
</protein>
<dbReference type="EMBL" id="AP024849">
    <property type="protein sequence ID" value="BCZ46599.1"/>
    <property type="molecule type" value="Genomic_DNA"/>
</dbReference>
<keyword evidence="8" id="KW-0472">Membrane</keyword>
<keyword evidence="8" id="KW-1133">Transmembrane helix</keyword>
<dbReference type="InterPro" id="IPR008358">
    <property type="entry name" value="Sig_transdc_His_kin/Pase_MprB"/>
</dbReference>
<comment type="catalytic activity">
    <reaction evidence="1">
        <text>ATP + protein L-histidine = ADP + protein N-phospho-L-histidine.</text>
        <dbReference type="EC" id="2.7.13.3"/>
    </reaction>
</comment>
<feature type="transmembrane region" description="Helical" evidence="8">
    <location>
        <begin position="6"/>
        <end position="22"/>
    </location>
</feature>
<evidence type="ECO:0000256" key="2">
    <source>
        <dbReference type="ARBA" id="ARBA00004370"/>
    </source>
</evidence>
<dbReference type="SUPFAM" id="SSF47384">
    <property type="entry name" value="Homodimeric domain of signal transducing histidine kinase"/>
    <property type="match status" value="1"/>
</dbReference>
<evidence type="ECO:0000256" key="1">
    <source>
        <dbReference type="ARBA" id="ARBA00000085"/>
    </source>
</evidence>
<evidence type="ECO:0000256" key="8">
    <source>
        <dbReference type="SAM" id="Phobius"/>
    </source>
</evidence>
<keyword evidence="6 10" id="KW-0418">Kinase</keyword>
<keyword evidence="11" id="KW-1185">Reference proteome</keyword>
<dbReference type="PANTHER" id="PTHR45453:SF1">
    <property type="entry name" value="PHOSPHATE REGULON SENSOR PROTEIN PHOR"/>
    <property type="match status" value="1"/>
</dbReference>
<dbReference type="InterPro" id="IPR003594">
    <property type="entry name" value="HATPase_dom"/>
</dbReference>
<organism evidence="10 11">
    <name type="scientific">Clostridium gelidum</name>
    <dbReference type="NCBI Taxonomy" id="704125"/>
    <lineage>
        <taxon>Bacteria</taxon>
        <taxon>Bacillati</taxon>
        <taxon>Bacillota</taxon>
        <taxon>Clostridia</taxon>
        <taxon>Eubacteriales</taxon>
        <taxon>Clostridiaceae</taxon>
        <taxon>Clostridium</taxon>
    </lineage>
</organism>
<keyword evidence="8" id="KW-0812">Transmembrane</keyword>
<accession>A0ABN6IWS4</accession>
<name>A0ABN6IWS4_9CLOT</name>
<dbReference type="InterPro" id="IPR005467">
    <property type="entry name" value="His_kinase_dom"/>
</dbReference>
<gene>
    <name evidence="10" type="ORF">psyc5s11_26660</name>
</gene>
<dbReference type="InterPro" id="IPR036890">
    <property type="entry name" value="HATPase_C_sf"/>
</dbReference>
<dbReference type="PROSITE" id="PS50109">
    <property type="entry name" value="HIS_KIN"/>
    <property type="match status" value="1"/>
</dbReference>
<evidence type="ECO:0000256" key="4">
    <source>
        <dbReference type="ARBA" id="ARBA00022553"/>
    </source>
</evidence>
<comment type="subcellular location">
    <subcellularLocation>
        <location evidence="2">Membrane</location>
    </subcellularLocation>
</comment>
<dbReference type="Pfam" id="PF02518">
    <property type="entry name" value="HATPase_c"/>
    <property type="match status" value="1"/>
</dbReference>
<feature type="domain" description="Histidine kinase" evidence="9">
    <location>
        <begin position="89"/>
        <end position="299"/>
    </location>
</feature>